<keyword evidence="1 5" id="KW-0575">Peroxidase</keyword>
<dbReference type="InterPro" id="IPR000866">
    <property type="entry name" value="AhpC/TSA"/>
</dbReference>
<evidence type="ECO:0000256" key="3">
    <source>
        <dbReference type="ARBA" id="ARBA00023002"/>
    </source>
</evidence>
<dbReference type="EMBL" id="CAMPGE010021851">
    <property type="protein sequence ID" value="CAI2379960.1"/>
    <property type="molecule type" value="Genomic_DNA"/>
</dbReference>
<dbReference type="InterPro" id="IPR036249">
    <property type="entry name" value="Thioredoxin-like_sf"/>
</dbReference>
<dbReference type="AlphaFoldDB" id="A0AAD1XXD6"/>
<keyword evidence="4 5" id="KW-0676">Redox-active center</keyword>
<dbReference type="InterPro" id="IPR024706">
    <property type="entry name" value="Peroxiredoxin_AhpC-typ"/>
</dbReference>
<feature type="active site" description="Cysteine sulfenic acid (-SOH) intermediate; for peroxidase activity" evidence="6">
    <location>
        <position position="74"/>
    </location>
</feature>
<dbReference type="InterPro" id="IPR013766">
    <property type="entry name" value="Thioredoxin_domain"/>
</dbReference>
<dbReference type="GO" id="GO:0045454">
    <property type="term" value="P:cell redox homeostasis"/>
    <property type="evidence" value="ECO:0007669"/>
    <property type="project" value="TreeGrafter"/>
</dbReference>
<keyword evidence="9" id="KW-1185">Reference proteome</keyword>
<dbReference type="SUPFAM" id="SSF52833">
    <property type="entry name" value="Thioredoxin-like"/>
    <property type="match status" value="1"/>
</dbReference>
<evidence type="ECO:0000313" key="8">
    <source>
        <dbReference type="EMBL" id="CAI2379960.1"/>
    </source>
</evidence>
<dbReference type="PANTHER" id="PTHR10681:SF171">
    <property type="entry name" value="PEROXIREDOXIN 4"/>
    <property type="match status" value="1"/>
</dbReference>
<dbReference type="GO" id="GO:0008379">
    <property type="term" value="F:thioredoxin peroxidase activity"/>
    <property type="evidence" value="ECO:0007669"/>
    <property type="project" value="TreeGrafter"/>
</dbReference>
<dbReference type="PANTHER" id="PTHR10681">
    <property type="entry name" value="THIOREDOXIN PEROXIDASE"/>
    <property type="match status" value="1"/>
</dbReference>
<evidence type="ECO:0000259" key="7">
    <source>
        <dbReference type="PROSITE" id="PS51352"/>
    </source>
</evidence>
<dbReference type="Proteomes" id="UP001295684">
    <property type="component" value="Unassembled WGS sequence"/>
</dbReference>
<evidence type="ECO:0000256" key="4">
    <source>
        <dbReference type="ARBA" id="ARBA00023284"/>
    </source>
</evidence>
<evidence type="ECO:0000313" key="9">
    <source>
        <dbReference type="Proteomes" id="UP001295684"/>
    </source>
</evidence>
<organism evidence="8 9">
    <name type="scientific">Euplotes crassus</name>
    <dbReference type="NCBI Taxonomy" id="5936"/>
    <lineage>
        <taxon>Eukaryota</taxon>
        <taxon>Sar</taxon>
        <taxon>Alveolata</taxon>
        <taxon>Ciliophora</taxon>
        <taxon>Intramacronucleata</taxon>
        <taxon>Spirotrichea</taxon>
        <taxon>Hypotrichia</taxon>
        <taxon>Euplotida</taxon>
        <taxon>Euplotidae</taxon>
        <taxon>Moneuplotes</taxon>
    </lineage>
</organism>
<dbReference type="InterPro" id="IPR050217">
    <property type="entry name" value="Peroxiredoxin"/>
</dbReference>
<keyword evidence="2 5" id="KW-0049">Antioxidant</keyword>
<dbReference type="GO" id="GO:0006979">
    <property type="term" value="P:response to oxidative stress"/>
    <property type="evidence" value="ECO:0007669"/>
    <property type="project" value="TreeGrafter"/>
</dbReference>
<reference evidence="8" key="1">
    <citation type="submission" date="2023-07" db="EMBL/GenBank/DDBJ databases">
        <authorList>
            <consortium name="AG Swart"/>
            <person name="Singh M."/>
            <person name="Singh A."/>
            <person name="Seah K."/>
            <person name="Emmerich C."/>
        </authorList>
    </citation>
    <scope>NUCLEOTIDE SEQUENCE</scope>
    <source>
        <strain evidence="8">DP1</strain>
    </source>
</reference>
<dbReference type="PIRSF" id="PIRSF000239">
    <property type="entry name" value="AHPC"/>
    <property type="match status" value="1"/>
</dbReference>
<dbReference type="GO" id="GO:0033554">
    <property type="term" value="P:cellular response to stress"/>
    <property type="evidence" value="ECO:0007669"/>
    <property type="project" value="TreeGrafter"/>
</dbReference>
<comment type="function">
    <text evidence="5">Thiol-specific peroxidase that catalyzes the reduction of hydrogen peroxide and organic hydroperoxides to water and alcohols, respectively.</text>
</comment>
<evidence type="ECO:0000256" key="5">
    <source>
        <dbReference type="PIRNR" id="PIRNR000239"/>
    </source>
</evidence>
<dbReference type="CDD" id="cd03015">
    <property type="entry name" value="PRX_Typ2cys"/>
    <property type="match status" value="1"/>
</dbReference>
<comment type="caution">
    <text evidence="8">The sequence shown here is derived from an EMBL/GenBank/DDBJ whole genome shotgun (WGS) entry which is preliminary data.</text>
</comment>
<protein>
    <recommendedName>
        <fullName evidence="7">Thioredoxin domain-containing protein</fullName>
    </recommendedName>
</protein>
<evidence type="ECO:0000256" key="6">
    <source>
        <dbReference type="PIRSR" id="PIRSR000239-1"/>
    </source>
</evidence>
<feature type="domain" description="Thioredoxin" evidence="7">
    <location>
        <begin position="29"/>
        <end position="186"/>
    </location>
</feature>
<dbReference type="PROSITE" id="PS51352">
    <property type="entry name" value="THIOREDOXIN_2"/>
    <property type="match status" value="1"/>
</dbReference>
<comment type="similarity">
    <text evidence="5">Belongs to the peroxiredoxin family.</text>
</comment>
<dbReference type="GO" id="GO:0042744">
    <property type="term" value="P:hydrogen peroxide catabolic process"/>
    <property type="evidence" value="ECO:0007669"/>
    <property type="project" value="TreeGrafter"/>
</dbReference>
<dbReference type="Pfam" id="PF00578">
    <property type="entry name" value="AhpC-TSA"/>
    <property type="match status" value="1"/>
</dbReference>
<accession>A0AAD1XXD6</accession>
<evidence type="ECO:0000256" key="2">
    <source>
        <dbReference type="ARBA" id="ARBA00022862"/>
    </source>
</evidence>
<sequence length="189" mass="21697">MFLKRFFSRKPLNLINPPMFQSANFSSKAFITQRAPHFEGTAWHRDDFKEISLKDYFGKYLVLFFYPFDFSFVCPTEILDYSSIAKDLRKSNCEVVGCSVDSHFTHRQWDITPREEGGLGGLDIPLLSDQSHKISKDYGVLLPGGMALRGTFIIDDKGILRHSTINDLAVGRNIAETKRLVEEFQYTDK</sequence>
<dbReference type="Gene3D" id="3.40.30.10">
    <property type="entry name" value="Glutaredoxin"/>
    <property type="match status" value="1"/>
</dbReference>
<dbReference type="GO" id="GO:0005829">
    <property type="term" value="C:cytosol"/>
    <property type="evidence" value="ECO:0007669"/>
    <property type="project" value="TreeGrafter"/>
</dbReference>
<name>A0AAD1XXD6_EUPCR</name>
<gene>
    <name evidence="8" type="ORF">ECRASSUSDP1_LOCUS21384</name>
</gene>
<proteinExistence type="inferred from homology"/>
<evidence type="ECO:0000256" key="1">
    <source>
        <dbReference type="ARBA" id="ARBA00022559"/>
    </source>
</evidence>
<keyword evidence="3 5" id="KW-0560">Oxidoreductase</keyword>